<organism evidence="9 12">
    <name type="scientific">Clostridium pasteurianum DSM 525 = ATCC 6013</name>
    <dbReference type="NCBI Taxonomy" id="1262449"/>
    <lineage>
        <taxon>Bacteria</taxon>
        <taxon>Bacillati</taxon>
        <taxon>Bacillota</taxon>
        <taxon>Clostridia</taxon>
        <taxon>Eubacteriales</taxon>
        <taxon>Clostridiaceae</taxon>
        <taxon>Clostridium</taxon>
    </lineage>
</organism>
<dbReference type="GO" id="GO:0055085">
    <property type="term" value="P:transmembrane transport"/>
    <property type="evidence" value="ECO:0007669"/>
    <property type="project" value="InterPro"/>
</dbReference>
<evidence type="ECO:0000313" key="9">
    <source>
        <dbReference type="EMBL" id="AJA51139.1"/>
    </source>
</evidence>
<feature type="domain" description="ABC transmembrane type-1" evidence="8">
    <location>
        <begin position="105"/>
        <end position="294"/>
    </location>
</feature>
<dbReference type="KEGG" id="cpae:CPAST_c10510"/>
<evidence type="ECO:0000256" key="6">
    <source>
        <dbReference type="ARBA" id="ARBA00023136"/>
    </source>
</evidence>
<dbReference type="KEGG" id="cpat:CLPA_c10510"/>
<dbReference type="Pfam" id="PF12911">
    <property type="entry name" value="OppC_N"/>
    <property type="match status" value="1"/>
</dbReference>
<evidence type="ECO:0000313" key="11">
    <source>
        <dbReference type="Proteomes" id="UP000028042"/>
    </source>
</evidence>
<keyword evidence="2 7" id="KW-0813">Transport</keyword>
<dbReference type="InterPro" id="IPR000515">
    <property type="entry name" value="MetI-like"/>
</dbReference>
<dbReference type="EMBL" id="CP009268">
    <property type="protein sequence ID" value="AJA51139.1"/>
    <property type="molecule type" value="Genomic_DNA"/>
</dbReference>
<evidence type="ECO:0000256" key="4">
    <source>
        <dbReference type="ARBA" id="ARBA00022692"/>
    </source>
</evidence>
<protein>
    <submittedName>
        <fullName evidence="10">ABC-type transporter, integral membrane subunit</fullName>
    </submittedName>
    <submittedName>
        <fullName evidence="9">Oligopeptide transport system permease protein OppC</fullName>
    </submittedName>
</protein>
<feature type="transmembrane region" description="Helical" evidence="7">
    <location>
        <begin position="218"/>
        <end position="239"/>
    </location>
</feature>
<dbReference type="PROSITE" id="PS50928">
    <property type="entry name" value="ABC_TM1"/>
    <property type="match status" value="1"/>
</dbReference>
<reference evidence="10 11" key="3">
    <citation type="journal article" name="Genome Announc.">
        <title>Improved Draft Genome Sequence of Clostridium pasteurianum Strain ATCC 6013 (DSM 525) Using a Hybrid Next-Generation Sequencing Approach.</title>
        <authorList>
            <person name="Pyne M.E."/>
            <person name="Utturkar S."/>
            <person name="Brown S.D."/>
            <person name="Moo-Young M."/>
            <person name="Chung D.A."/>
            <person name="Chou C.P."/>
        </authorList>
    </citation>
    <scope>NUCLEOTIDE SEQUENCE [LARGE SCALE GENOMIC DNA]</scope>
    <source>
        <strain evidence="10 11">ATCC 6013</strain>
    </source>
</reference>
<dbReference type="RefSeq" id="WP_003444620.1">
    <property type="nucleotide sequence ID" value="NZ_ANZB01000005.1"/>
</dbReference>
<keyword evidence="4 7" id="KW-0812">Transmembrane</keyword>
<dbReference type="SUPFAM" id="SSF161098">
    <property type="entry name" value="MetI-like"/>
    <property type="match status" value="1"/>
</dbReference>
<dbReference type="PATRIC" id="fig|1262449.3.peg.1916"/>
<reference evidence="9 12" key="1">
    <citation type="journal article" date="2015" name="Genome Announc.">
        <title>Complete Genome Sequence of the Nitrogen-Fixing and Solvent-Producing Clostridium pasteurianum DSM 525.</title>
        <authorList>
            <person name="Poehlein A."/>
            <person name="Grosse-Honebrink A."/>
            <person name="Zhang Y."/>
            <person name="Minton N.P."/>
            <person name="Daniel R."/>
        </authorList>
    </citation>
    <scope>NUCLEOTIDE SEQUENCE [LARGE SCALE GENOMIC DNA]</scope>
    <source>
        <strain evidence="9">DSM 525</strain>
        <strain evidence="12">DSM 525 / ATCC 6013</strain>
    </source>
</reference>
<keyword evidence="12" id="KW-1185">Reference proteome</keyword>
<comment type="subcellular location">
    <subcellularLocation>
        <location evidence="1 7">Cell membrane</location>
        <topology evidence="1 7">Multi-pass membrane protein</topology>
    </subcellularLocation>
</comment>
<dbReference type="CDD" id="cd06261">
    <property type="entry name" value="TM_PBP2"/>
    <property type="match status" value="1"/>
</dbReference>
<keyword evidence="5 7" id="KW-1133">Transmembrane helix</keyword>
<feature type="transmembrane region" description="Helical" evidence="7">
    <location>
        <begin position="276"/>
        <end position="297"/>
    </location>
</feature>
<dbReference type="EMBL" id="JPGY02000001">
    <property type="protein sequence ID" value="KRU12853.1"/>
    <property type="molecule type" value="Genomic_DNA"/>
</dbReference>
<evidence type="ECO:0000256" key="3">
    <source>
        <dbReference type="ARBA" id="ARBA00022475"/>
    </source>
</evidence>
<dbReference type="Proteomes" id="UP000028042">
    <property type="component" value="Unassembled WGS sequence"/>
</dbReference>
<evidence type="ECO:0000313" key="10">
    <source>
        <dbReference type="EMBL" id="KRU12853.1"/>
    </source>
</evidence>
<dbReference type="PANTHER" id="PTHR43386">
    <property type="entry name" value="OLIGOPEPTIDE TRANSPORT SYSTEM PERMEASE PROTEIN APPC"/>
    <property type="match status" value="1"/>
</dbReference>
<sequence length="307" mass="34243">MDSFYNEEEMYSPATEEEKRNNEFFKPSVSYWHDAWNRIRKDKMALTGLIIIIVILLFAIFSPIFCKYTYDFQDLSQANQWPSAQHIFGTDNLGRDLFVRTMYGARISLSIGFVASFISLTIGVLYGGISGLLGGKADIIMMRIVDILYSIPSMIYVILLMVIIGPGLKSIFLTLGISYWVGMARIVRGEILKLKHEEFVLAAQVIGASKKRILLRELIPNAMGPIIVTLTLSIPGAIFNEAFLSFVGLGVSAPMASWGVLTNQAISSLEVYPYQLFFPAAAITITILAFNFLGDGLRDALDPRLKR</sequence>
<proteinExistence type="inferred from homology"/>
<dbReference type="PANTHER" id="PTHR43386:SF22">
    <property type="entry name" value="OLIGOPEPTIDE TRANSPORT SYSTEM PERMEASE PROTEIN OPPC"/>
    <property type="match status" value="1"/>
</dbReference>
<dbReference type="Pfam" id="PF00528">
    <property type="entry name" value="BPD_transp_1"/>
    <property type="match status" value="1"/>
</dbReference>
<dbReference type="GO" id="GO:0005886">
    <property type="term" value="C:plasma membrane"/>
    <property type="evidence" value="ECO:0007669"/>
    <property type="project" value="UniProtKB-SubCell"/>
</dbReference>
<dbReference type="eggNOG" id="COG1173">
    <property type="taxonomic scope" value="Bacteria"/>
</dbReference>
<comment type="similarity">
    <text evidence="7">Belongs to the binding-protein-dependent transport system permease family.</text>
</comment>
<evidence type="ECO:0000256" key="1">
    <source>
        <dbReference type="ARBA" id="ARBA00004651"/>
    </source>
</evidence>
<name>A0A0H3J011_CLOPA</name>
<reference evidence="10" key="2">
    <citation type="submission" date="2015-10" db="EMBL/GenBank/DDBJ databases">
        <title>Improved Draft Genome Sequence of Clostridium pasteurianum Strain ATCC 6013 (DSM 525) Using a Hybrid Next-Generation Sequencing Approach.</title>
        <authorList>
            <person name="Pyne M.E."/>
            <person name="Utturkar S.M."/>
            <person name="Brown S.D."/>
            <person name="Moo-Young M."/>
            <person name="Chung D.A."/>
            <person name="Chou P.C."/>
        </authorList>
    </citation>
    <scope>NUCLEOTIDE SEQUENCE</scope>
    <source>
        <strain evidence="10">ATCC 6013</strain>
    </source>
</reference>
<dbReference type="Proteomes" id="UP000030905">
    <property type="component" value="Chromosome"/>
</dbReference>
<dbReference type="InterPro" id="IPR025966">
    <property type="entry name" value="OppC_N"/>
</dbReference>
<evidence type="ECO:0000259" key="8">
    <source>
        <dbReference type="PROSITE" id="PS50928"/>
    </source>
</evidence>
<evidence type="ECO:0000256" key="2">
    <source>
        <dbReference type="ARBA" id="ARBA00022448"/>
    </source>
</evidence>
<keyword evidence="6 7" id="KW-0472">Membrane</keyword>
<dbReference type="InterPro" id="IPR035906">
    <property type="entry name" value="MetI-like_sf"/>
</dbReference>
<keyword evidence="3" id="KW-1003">Cell membrane</keyword>
<dbReference type="Gene3D" id="1.10.3720.10">
    <property type="entry name" value="MetI-like"/>
    <property type="match status" value="1"/>
</dbReference>
<feature type="transmembrane region" description="Helical" evidence="7">
    <location>
        <begin position="107"/>
        <end position="133"/>
    </location>
</feature>
<feature type="transmembrane region" description="Helical" evidence="7">
    <location>
        <begin position="45"/>
        <end position="65"/>
    </location>
</feature>
<dbReference type="AlphaFoldDB" id="A0A0H3J011"/>
<gene>
    <name evidence="9" type="primary">oppC</name>
    <name evidence="9" type="ORF">CLPA_c10510</name>
    <name evidence="10" type="ORF">CP6013_02101</name>
</gene>
<evidence type="ECO:0000256" key="7">
    <source>
        <dbReference type="RuleBase" id="RU363032"/>
    </source>
</evidence>
<evidence type="ECO:0000256" key="5">
    <source>
        <dbReference type="ARBA" id="ARBA00022989"/>
    </source>
</evidence>
<evidence type="ECO:0000313" key="12">
    <source>
        <dbReference type="Proteomes" id="UP000030905"/>
    </source>
</evidence>
<dbReference type="InterPro" id="IPR050366">
    <property type="entry name" value="BP-dependent_transpt_permease"/>
</dbReference>
<dbReference type="GeneID" id="93073247"/>
<accession>A0A0H3J011</accession>